<accession>A0ABS0Y720</accession>
<proteinExistence type="inferred from homology"/>
<evidence type="ECO:0000313" key="5">
    <source>
        <dbReference type="EMBL" id="MBJ6127830.1"/>
    </source>
</evidence>
<keyword evidence="2" id="KW-0560">Oxidoreductase</keyword>
<sequence length="337" mass="36824">MQPVRWGILSTAKIGRTKVVPGMMKSPLCDVVAVGSRSEVGAREMAAELGIGKAYGSYEALLADPDIEAIYNPLPNHLHVPMTLAAAAAGKHVLCEKPIAITREEAERLTQVSSQVMIAEAFMVRHHPQWQRAREIIREGDIGELRSIQVIFSYFNVDPGNIRNRADIGGGGLLDIGCYAVVAGRYFFDAEPIRTIALVDRDPTYGVDRTTSALLDFGKGRQLTFTVSTQAVPFQRIQMLGTRGRVEIEIPFNAPPDRPTQIFLDDGTAHGGLSAKSIEFPVVDQYEQQGAAFSRAIRGDTPLDYGLNDALANMRILDAIRQSADTAAWVSISERSD</sequence>
<dbReference type="InterPro" id="IPR036291">
    <property type="entry name" value="NAD(P)-bd_dom_sf"/>
</dbReference>
<dbReference type="InterPro" id="IPR050984">
    <property type="entry name" value="Gfo/Idh/MocA_domain"/>
</dbReference>
<dbReference type="PANTHER" id="PTHR22604:SF105">
    <property type="entry name" value="TRANS-1,2-DIHYDROBENZENE-1,2-DIOL DEHYDROGENASE"/>
    <property type="match status" value="1"/>
</dbReference>
<dbReference type="InterPro" id="IPR055170">
    <property type="entry name" value="GFO_IDH_MocA-like_dom"/>
</dbReference>
<keyword evidence="6" id="KW-1185">Reference proteome</keyword>
<organism evidence="5 6">
    <name type="scientific">Microvirga splendida</name>
    <dbReference type="NCBI Taxonomy" id="2795727"/>
    <lineage>
        <taxon>Bacteria</taxon>
        <taxon>Pseudomonadati</taxon>
        <taxon>Pseudomonadota</taxon>
        <taxon>Alphaproteobacteria</taxon>
        <taxon>Hyphomicrobiales</taxon>
        <taxon>Methylobacteriaceae</taxon>
        <taxon>Microvirga</taxon>
    </lineage>
</organism>
<dbReference type="InterPro" id="IPR000683">
    <property type="entry name" value="Gfo/Idh/MocA-like_OxRdtase_N"/>
</dbReference>
<gene>
    <name evidence="5" type="ORF">JAO75_20730</name>
</gene>
<evidence type="ECO:0000313" key="6">
    <source>
        <dbReference type="Proteomes" id="UP000620670"/>
    </source>
</evidence>
<reference evidence="6" key="1">
    <citation type="submission" date="2020-12" db="EMBL/GenBank/DDBJ databases">
        <title>Hymenobacter sp.</title>
        <authorList>
            <person name="Kim M.K."/>
        </authorList>
    </citation>
    <scope>NUCLEOTIDE SEQUENCE [LARGE SCALE GENOMIC DNA]</scope>
    <source>
        <strain evidence="6">BT325</strain>
    </source>
</reference>
<feature type="domain" description="Gfo/Idh/MocA-like oxidoreductase N-terminal" evidence="3">
    <location>
        <begin position="5"/>
        <end position="112"/>
    </location>
</feature>
<dbReference type="Gene3D" id="3.30.360.10">
    <property type="entry name" value="Dihydrodipicolinate Reductase, domain 2"/>
    <property type="match status" value="1"/>
</dbReference>
<evidence type="ECO:0000259" key="4">
    <source>
        <dbReference type="Pfam" id="PF22725"/>
    </source>
</evidence>
<dbReference type="Gene3D" id="3.40.50.720">
    <property type="entry name" value="NAD(P)-binding Rossmann-like Domain"/>
    <property type="match status" value="1"/>
</dbReference>
<evidence type="ECO:0000256" key="1">
    <source>
        <dbReference type="ARBA" id="ARBA00010928"/>
    </source>
</evidence>
<dbReference type="SUPFAM" id="SSF51735">
    <property type="entry name" value="NAD(P)-binding Rossmann-fold domains"/>
    <property type="match status" value="1"/>
</dbReference>
<dbReference type="PANTHER" id="PTHR22604">
    <property type="entry name" value="OXIDOREDUCTASES"/>
    <property type="match status" value="1"/>
</dbReference>
<dbReference type="RefSeq" id="WP_199051049.1">
    <property type="nucleotide sequence ID" value="NZ_JAELXT010000032.1"/>
</dbReference>
<dbReference type="Proteomes" id="UP000620670">
    <property type="component" value="Unassembled WGS sequence"/>
</dbReference>
<feature type="domain" description="GFO/IDH/MocA-like oxidoreductase" evidence="4">
    <location>
        <begin position="130"/>
        <end position="247"/>
    </location>
</feature>
<dbReference type="SUPFAM" id="SSF55347">
    <property type="entry name" value="Glyceraldehyde-3-phosphate dehydrogenase-like, C-terminal domain"/>
    <property type="match status" value="1"/>
</dbReference>
<comment type="caution">
    <text evidence="5">The sequence shown here is derived from an EMBL/GenBank/DDBJ whole genome shotgun (WGS) entry which is preliminary data.</text>
</comment>
<protein>
    <submittedName>
        <fullName evidence="5">Gfo/Idh/MocA family oxidoreductase</fullName>
    </submittedName>
</protein>
<evidence type="ECO:0000256" key="2">
    <source>
        <dbReference type="ARBA" id="ARBA00023002"/>
    </source>
</evidence>
<dbReference type="EMBL" id="JAELXT010000032">
    <property type="protein sequence ID" value="MBJ6127830.1"/>
    <property type="molecule type" value="Genomic_DNA"/>
</dbReference>
<dbReference type="Pfam" id="PF22725">
    <property type="entry name" value="GFO_IDH_MocA_C3"/>
    <property type="match status" value="1"/>
</dbReference>
<name>A0ABS0Y720_9HYPH</name>
<evidence type="ECO:0000259" key="3">
    <source>
        <dbReference type="Pfam" id="PF01408"/>
    </source>
</evidence>
<dbReference type="Pfam" id="PF01408">
    <property type="entry name" value="GFO_IDH_MocA"/>
    <property type="match status" value="1"/>
</dbReference>
<comment type="similarity">
    <text evidence="1">Belongs to the Gfo/Idh/MocA family.</text>
</comment>